<dbReference type="KEGG" id="pbr:PB2503_00190"/>
<evidence type="ECO:0000313" key="3">
    <source>
        <dbReference type="Proteomes" id="UP000001302"/>
    </source>
</evidence>
<reference evidence="2 3" key="2">
    <citation type="journal article" date="2011" name="J. Bacteriol.">
        <title>Complete genome sequence of strain HTCC2503T of Parvularcula bermudensis, the type species of the order "Parvularculales" in the class Alphaproteobacteria.</title>
        <authorList>
            <person name="Oh H.M."/>
            <person name="Kang I."/>
            <person name="Vergin K.L."/>
            <person name="Kang D."/>
            <person name="Rhee K.H."/>
            <person name="Giovannoni S.J."/>
            <person name="Cho J.C."/>
        </authorList>
    </citation>
    <scope>NUCLEOTIDE SEQUENCE [LARGE SCALE GENOMIC DNA]</scope>
    <source>
        <strain evidence="3">ATCC BAA-594 / HTCC2503 / KCTC 12087</strain>
    </source>
</reference>
<organism evidence="2 3">
    <name type="scientific">Parvularcula bermudensis (strain ATCC BAA-594 / HTCC2503 / KCTC 12087)</name>
    <dbReference type="NCBI Taxonomy" id="314260"/>
    <lineage>
        <taxon>Bacteria</taxon>
        <taxon>Pseudomonadati</taxon>
        <taxon>Pseudomonadota</taxon>
        <taxon>Alphaproteobacteria</taxon>
        <taxon>Parvularculales</taxon>
        <taxon>Parvularculaceae</taxon>
        <taxon>Parvularcula</taxon>
    </lineage>
</organism>
<dbReference type="HOGENOM" id="CLU_132599_0_0_5"/>
<feature type="transmembrane region" description="Helical" evidence="1">
    <location>
        <begin position="86"/>
        <end position="104"/>
    </location>
</feature>
<evidence type="ECO:0000313" key="2">
    <source>
        <dbReference type="EMBL" id="ADM10807.1"/>
    </source>
</evidence>
<reference evidence="3" key="1">
    <citation type="submission" date="2010-08" db="EMBL/GenBank/DDBJ databases">
        <title>Genome sequence of Parvularcula bermudensis HTCC2503.</title>
        <authorList>
            <person name="Kang D.-M."/>
            <person name="Oh H.-M."/>
            <person name="Cho J.-C."/>
        </authorList>
    </citation>
    <scope>NUCLEOTIDE SEQUENCE [LARGE SCALE GENOMIC DNA]</scope>
    <source>
        <strain evidence="3">ATCC BAA-594 / HTCC2503 / KCTC 12087</strain>
    </source>
</reference>
<keyword evidence="1" id="KW-1133">Transmembrane helix</keyword>
<evidence type="ECO:0000256" key="1">
    <source>
        <dbReference type="SAM" id="Phobius"/>
    </source>
</evidence>
<dbReference type="Proteomes" id="UP000001302">
    <property type="component" value="Chromosome"/>
</dbReference>
<feature type="transmembrane region" description="Helical" evidence="1">
    <location>
        <begin position="130"/>
        <end position="148"/>
    </location>
</feature>
<keyword evidence="1" id="KW-0472">Membrane</keyword>
<dbReference type="EMBL" id="CP002156">
    <property type="protein sequence ID" value="ADM10807.1"/>
    <property type="molecule type" value="Genomic_DNA"/>
</dbReference>
<dbReference type="AlphaFoldDB" id="E0THZ6"/>
<dbReference type="STRING" id="314260.PB2503_00190"/>
<proteinExistence type="predicted"/>
<dbReference type="RefSeq" id="WP_013301781.1">
    <property type="nucleotide sequence ID" value="NC_014414.1"/>
</dbReference>
<keyword evidence="3" id="KW-1185">Reference proteome</keyword>
<feature type="transmembrane region" description="Helical" evidence="1">
    <location>
        <begin position="12"/>
        <end position="30"/>
    </location>
</feature>
<sequence>MTERLRRIFSSPEFAVALFGFLLHFVWEFWQVPYYADMPDISHWQGVRICTMATIGDVVIVVTAFLAARQATGSRRWIPEKDRRGMVVFVLTGLGITIAAEWVFTDLLGRWAYADGMPVIPVLGTGLTPFLQWLILPFGIVLLCRPFLRGLHHDVP</sequence>
<gene>
    <name evidence="2" type="ordered locus">PB2503_00190</name>
</gene>
<protein>
    <submittedName>
        <fullName evidence="2">Uncharacterized protein</fullName>
    </submittedName>
</protein>
<dbReference type="eggNOG" id="ENOG5032RTX">
    <property type="taxonomic scope" value="Bacteria"/>
</dbReference>
<feature type="transmembrane region" description="Helical" evidence="1">
    <location>
        <begin position="46"/>
        <end position="66"/>
    </location>
</feature>
<dbReference type="OrthoDB" id="7594268at2"/>
<keyword evidence="1" id="KW-0812">Transmembrane</keyword>
<accession>E0THZ6</accession>
<name>E0THZ6_PARBH</name>